<feature type="transmembrane region" description="Helical" evidence="1">
    <location>
        <begin position="105"/>
        <end position="126"/>
    </location>
</feature>
<comment type="caution">
    <text evidence="2">The sequence shown here is derived from an EMBL/GenBank/DDBJ whole genome shotgun (WGS) entry which is preliminary data.</text>
</comment>
<dbReference type="EMBL" id="RQPI01000019">
    <property type="protein sequence ID" value="RQW08573.1"/>
    <property type="molecule type" value="Genomic_DNA"/>
</dbReference>
<feature type="transmembrane region" description="Helical" evidence="1">
    <location>
        <begin position="49"/>
        <end position="67"/>
    </location>
</feature>
<keyword evidence="3" id="KW-1185">Reference proteome</keyword>
<dbReference type="Pfam" id="PF07224">
    <property type="entry name" value="Chlorophyllase"/>
    <property type="match status" value="1"/>
</dbReference>
<dbReference type="Proteomes" id="UP000282529">
    <property type="component" value="Unassembled WGS sequence"/>
</dbReference>
<dbReference type="Gene3D" id="3.40.50.1820">
    <property type="entry name" value="alpha/beta hydrolase"/>
    <property type="match status" value="1"/>
</dbReference>
<feature type="transmembrane region" description="Helical" evidence="1">
    <location>
        <begin position="132"/>
        <end position="152"/>
    </location>
</feature>
<dbReference type="InterPro" id="IPR017395">
    <property type="entry name" value="Chlorophyllase-like"/>
</dbReference>
<keyword evidence="1" id="KW-1133">Transmembrane helix</keyword>
<dbReference type="GO" id="GO:0047746">
    <property type="term" value="F:chlorophyllase activity"/>
    <property type="evidence" value="ECO:0007669"/>
    <property type="project" value="TreeGrafter"/>
</dbReference>
<organism evidence="2 3">
    <name type="scientific">Paenibacillus rhizophilus</name>
    <dbReference type="NCBI Taxonomy" id="1850366"/>
    <lineage>
        <taxon>Bacteria</taxon>
        <taxon>Bacillati</taxon>
        <taxon>Bacillota</taxon>
        <taxon>Bacilli</taxon>
        <taxon>Bacillales</taxon>
        <taxon>Paenibacillaceae</taxon>
        <taxon>Paenibacillus</taxon>
    </lineage>
</organism>
<sequence length="776" mass="83930">MRMDLELGQAPAPKRPGRHRLVIEILGRRISETYHYDTRIWRSGIAGPWMVSFAAFAAAMLGAPTGLGKQADLLLAAGIGTALLAAAGHLAAALLALAGLRLPRLFTGCLLGSAGIVMVILCNSHVTAGAAAAVAATAAAFGALAGVGVGLLRTGRILPGLLLLAALAALPFIPVGGFQLQREADPDRTEVSGPAADTAASAAVVPLAAANPGAPGPYAYRSFTYAGGSDRHRAEFGKEAAVRSSSVNASSYMKKWSPLRTLFWGFDPESLPLNGRVWMPEEDGPFPLVLIVHGNHMMEDFSDGGYAYLGELLASRGFIAISLDENFLNYSAWSGIPKDDYKLRAWIILKHLEQLSAFSDTPDNPFYNKIDFAETALIGHSRGGQAVAMAADAQRWFKGDPALASVSRFHISAVAALAPTDQTVDGKQAQLQDISYMALQGARDGDVHDFYGDRQYIRSFYSANTDSFKTSLYIGDANHSQFNSDWGLFDLAFPTGLFLSRSEIMEEEEQRQIAKVYLSAYLETTLHGRREYAGLFRDYRRGREWLPKATSYFNRYQDGRFRGIAGYEEDRDKTTAGRSGTISAAGLHWTEETAKDREGGGKGTYGAFLERRADEDREAIYRISLSAGPANDAALYGADGLSFSMANRNADSGSGLPPQVAVELTDRLGNTARLPLSAVMQPLQLPQTQFAWTSWLEKRIGDGKYGKPSEAVFQTYELPFGLFRGKNPSFDPARLAQITFYLLGGGDAIMLDDIGFYSGGSHPSLMQTALIRNESD</sequence>
<keyword evidence="1" id="KW-0472">Membrane</keyword>
<dbReference type="InterPro" id="IPR029058">
    <property type="entry name" value="AB_hydrolase_fold"/>
</dbReference>
<feature type="transmembrane region" description="Helical" evidence="1">
    <location>
        <begin position="73"/>
        <end position="98"/>
    </location>
</feature>
<dbReference type="AlphaFoldDB" id="A0A3N9NX76"/>
<accession>A0A3N9NX76</accession>
<protein>
    <submittedName>
        <fullName evidence="2">Alpha/beta hydrolase</fullName>
    </submittedName>
</protein>
<dbReference type="SUPFAM" id="SSF53474">
    <property type="entry name" value="alpha/beta-Hydrolases"/>
    <property type="match status" value="1"/>
</dbReference>
<feature type="transmembrane region" description="Helical" evidence="1">
    <location>
        <begin position="161"/>
        <end position="180"/>
    </location>
</feature>
<dbReference type="OrthoDB" id="9808543at2"/>
<keyword evidence="2" id="KW-0378">Hydrolase</keyword>
<gene>
    <name evidence="2" type="ORF">EH198_21755</name>
</gene>
<reference evidence="2 3" key="1">
    <citation type="submission" date="2018-11" db="EMBL/GenBank/DDBJ databases">
        <title>Genome sequence of strain 7197.</title>
        <authorList>
            <person name="Gao J."/>
            <person name="Sun J."/>
        </authorList>
    </citation>
    <scope>NUCLEOTIDE SEQUENCE [LARGE SCALE GENOMIC DNA]</scope>
    <source>
        <strain evidence="2 3">7197</strain>
    </source>
</reference>
<keyword evidence="1" id="KW-0812">Transmembrane</keyword>
<dbReference type="PANTHER" id="PTHR33428">
    <property type="entry name" value="CHLOROPHYLLASE-2, CHLOROPLASTIC"/>
    <property type="match status" value="1"/>
</dbReference>
<evidence type="ECO:0000313" key="2">
    <source>
        <dbReference type="EMBL" id="RQW08573.1"/>
    </source>
</evidence>
<name>A0A3N9NX76_9BACL</name>
<evidence type="ECO:0000313" key="3">
    <source>
        <dbReference type="Proteomes" id="UP000282529"/>
    </source>
</evidence>
<dbReference type="GO" id="GO:0015996">
    <property type="term" value="P:chlorophyll catabolic process"/>
    <property type="evidence" value="ECO:0007669"/>
    <property type="project" value="TreeGrafter"/>
</dbReference>
<proteinExistence type="predicted"/>
<evidence type="ECO:0000256" key="1">
    <source>
        <dbReference type="SAM" id="Phobius"/>
    </source>
</evidence>
<dbReference type="PANTHER" id="PTHR33428:SF2">
    <property type="entry name" value="CHLOROPHYLLASE-2"/>
    <property type="match status" value="1"/>
</dbReference>